<evidence type="ECO:0000313" key="6">
    <source>
        <dbReference type="EMBL" id="CAF0747666.1"/>
    </source>
</evidence>
<dbReference type="GO" id="GO:0016020">
    <property type="term" value="C:membrane"/>
    <property type="evidence" value="ECO:0007669"/>
    <property type="project" value="UniProtKB-SubCell"/>
</dbReference>
<dbReference type="EMBL" id="CAJOBB010005958">
    <property type="protein sequence ID" value="CAF4146293.1"/>
    <property type="molecule type" value="Genomic_DNA"/>
</dbReference>
<sequence>MMVSIKTIQADTVFAWFMLVVILQRIVMLAVAMSTRRGKPFPPGSRPPEDNKLIGKQTTVTTDTSSPIEFTKDVRATKTINNDTENDPYSFILLLATAISDSASQNCTRTIVYSILYLIIRIVYAVTYIMVLQPWRSIMFAFGLPLTVACSLDLIITMSLQPN</sequence>
<evidence type="ECO:0000256" key="3">
    <source>
        <dbReference type="ARBA" id="ARBA00022989"/>
    </source>
</evidence>
<evidence type="ECO:0000313" key="7">
    <source>
        <dbReference type="EMBL" id="CAF4146293.1"/>
    </source>
</evidence>
<dbReference type="Pfam" id="PF01124">
    <property type="entry name" value="MAPEG"/>
    <property type="match status" value="1"/>
</dbReference>
<evidence type="ECO:0000256" key="5">
    <source>
        <dbReference type="SAM" id="Phobius"/>
    </source>
</evidence>
<evidence type="ECO:0000313" key="8">
    <source>
        <dbReference type="Proteomes" id="UP000663860"/>
    </source>
</evidence>
<dbReference type="AlphaFoldDB" id="A0A813P3G9"/>
<gene>
    <name evidence="6" type="ORF">IZO911_LOCUS3939</name>
    <name evidence="7" type="ORF">KXQ929_LOCUS36998</name>
</gene>
<dbReference type="Proteomes" id="UP000663860">
    <property type="component" value="Unassembled WGS sequence"/>
</dbReference>
<dbReference type="Gene3D" id="1.20.120.550">
    <property type="entry name" value="Membrane associated eicosanoid/glutathione metabolism-like domain"/>
    <property type="match status" value="1"/>
</dbReference>
<evidence type="ECO:0000256" key="1">
    <source>
        <dbReference type="ARBA" id="ARBA00004370"/>
    </source>
</evidence>
<feature type="transmembrane region" description="Helical" evidence="5">
    <location>
        <begin position="111"/>
        <end position="132"/>
    </location>
</feature>
<keyword evidence="2 5" id="KW-0812">Transmembrane</keyword>
<evidence type="ECO:0000256" key="2">
    <source>
        <dbReference type="ARBA" id="ARBA00022692"/>
    </source>
</evidence>
<comment type="caution">
    <text evidence="6">The sequence shown here is derived from an EMBL/GenBank/DDBJ whole genome shotgun (WGS) entry which is preliminary data.</text>
</comment>
<organism evidence="6 8">
    <name type="scientific">Adineta steineri</name>
    <dbReference type="NCBI Taxonomy" id="433720"/>
    <lineage>
        <taxon>Eukaryota</taxon>
        <taxon>Metazoa</taxon>
        <taxon>Spiralia</taxon>
        <taxon>Gnathifera</taxon>
        <taxon>Rotifera</taxon>
        <taxon>Eurotatoria</taxon>
        <taxon>Bdelloidea</taxon>
        <taxon>Adinetida</taxon>
        <taxon>Adinetidae</taxon>
        <taxon>Adineta</taxon>
    </lineage>
</organism>
<name>A0A813P3G9_9BILA</name>
<dbReference type="Proteomes" id="UP000663868">
    <property type="component" value="Unassembled WGS sequence"/>
</dbReference>
<feature type="transmembrane region" description="Helical" evidence="5">
    <location>
        <begin position="12"/>
        <end position="32"/>
    </location>
</feature>
<feature type="transmembrane region" description="Helical" evidence="5">
    <location>
        <begin position="138"/>
        <end position="160"/>
    </location>
</feature>
<dbReference type="InterPro" id="IPR001129">
    <property type="entry name" value="Membr-assoc_MAPEG"/>
</dbReference>
<proteinExistence type="predicted"/>
<dbReference type="InterPro" id="IPR023352">
    <property type="entry name" value="MAPEG-like_dom_sf"/>
</dbReference>
<keyword evidence="3 5" id="KW-1133">Transmembrane helix</keyword>
<evidence type="ECO:0000256" key="4">
    <source>
        <dbReference type="ARBA" id="ARBA00023136"/>
    </source>
</evidence>
<reference evidence="6" key="1">
    <citation type="submission" date="2021-02" db="EMBL/GenBank/DDBJ databases">
        <authorList>
            <person name="Nowell W R."/>
        </authorList>
    </citation>
    <scope>NUCLEOTIDE SEQUENCE</scope>
</reference>
<dbReference type="SUPFAM" id="SSF161084">
    <property type="entry name" value="MAPEG domain-like"/>
    <property type="match status" value="1"/>
</dbReference>
<keyword evidence="4 5" id="KW-0472">Membrane</keyword>
<accession>A0A813P3G9</accession>
<dbReference type="EMBL" id="CAJNOE010000021">
    <property type="protein sequence ID" value="CAF0747666.1"/>
    <property type="molecule type" value="Genomic_DNA"/>
</dbReference>
<protein>
    <recommendedName>
        <fullName evidence="9">MAPEG family protein</fullName>
    </recommendedName>
</protein>
<evidence type="ECO:0008006" key="9">
    <source>
        <dbReference type="Google" id="ProtNLM"/>
    </source>
</evidence>
<comment type="subcellular location">
    <subcellularLocation>
        <location evidence="1">Membrane</location>
    </subcellularLocation>
</comment>